<dbReference type="PROSITE" id="PS51898">
    <property type="entry name" value="TYR_RECOMBINASE"/>
    <property type="match status" value="1"/>
</dbReference>
<dbReference type="InterPro" id="IPR013762">
    <property type="entry name" value="Integrase-like_cat_sf"/>
</dbReference>
<dbReference type="PANTHER" id="PTHR30629">
    <property type="entry name" value="PROPHAGE INTEGRASE"/>
    <property type="match status" value="1"/>
</dbReference>
<comment type="similarity">
    <text evidence="1">Belongs to the 'phage' integrase family.</text>
</comment>
<dbReference type="EMBL" id="CP025958">
    <property type="protein sequence ID" value="AWM40126.1"/>
    <property type="molecule type" value="Genomic_DNA"/>
</dbReference>
<accession>A0A2Z3H937</accession>
<dbReference type="AlphaFoldDB" id="A0A2Z3H937"/>
<evidence type="ECO:0000256" key="3">
    <source>
        <dbReference type="ARBA" id="ARBA00023125"/>
    </source>
</evidence>
<dbReference type="PROSITE" id="PS51900">
    <property type="entry name" value="CB"/>
    <property type="match status" value="1"/>
</dbReference>
<evidence type="ECO:0000259" key="8">
    <source>
        <dbReference type="PROSITE" id="PS51900"/>
    </source>
</evidence>
<dbReference type="Proteomes" id="UP000245802">
    <property type="component" value="Chromosome"/>
</dbReference>
<dbReference type="GO" id="GO:0006310">
    <property type="term" value="P:DNA recombination"/>
    <property type="evidence" value="ECO:0007669"/>
    <property type="project" value="UniProtKB-KW"/>
</dbReference>
<dbReference type="Gene3D" id="1.10.443.10">
    <property type="entry name" value="Intergrase catalytic core"/>
    <property type="match status" value="1"/>
</dbReference>
<reference evidence="9 10" key="1">
    <citation type="submission" date="2018-01" db="EMBL/GenBank/DDBJ databases">
        <title>G. obscuriglobus.</title>
        <authorList>
            <person name="Franke J."/>
            <person name="Blomberg W."/>
            <person name="Selmecki A."/>
        </authorList>
    </citation>
    <scope>NUCLEOTIDE SEQUENCE [LARGE SCALE GENOMIC DNA]</scope>
    <source>
        <strain evidence="9 10">DSM 5831</strain>
    </source>
</reference>
<dbReference type="InterPro" id="IPR010998">
    <property type="entry name" value="Integrase_recombinase_N"/>
</dbReference>
<organism evidence="9 10">
    <name type="scientific">Gemmata obscuriglobus</name>
    <dbReference type="NCBI Taxonomy" id="114"/>
    <lineage>
        <taxon>Bacteria</taxon>
        <taxon>Pseudomonadati</taxon>
        <taxon>Planctomycetota</taxon>
        <taxon>Planctomycetia</taxon>
        <taxon>Gemmatales</taxon>
        <taxon>Gemmataceae</taxon>
        <taxon>Gemmata</taxon>
    </lineage>
</organism>
<protein>
    <recommendedName>
        <fullName evidence="11">Tyr recombinase domain-containing protein</fullName>
    </recommendedName>
</protein>
<dbReference type="SUPFAM" id="SSF56349">
    <property type="entry name" value="DNA breaking-rejoining enzymes"/>
    <property type="match status" value="1"/>
</dbReference>
<feature type="domain" description="Tyr recombinase" evidence="7">
    <location>
        <begin position="140"/>
        <end position="320"/>
    </location>
</feature>
<dbReference type="KEGG" id="gog:C1280_26055"/>
<dbReference type="InterPro" id="IPR050808">
    <property type="entry name" value="Phage_Integrase"/>
</dbReference>
<keyword evidence="3 5" id="KW-0238">DNA-binding</keyword>
<dbReference type="InterPro" id="IPR002104">
    <property type="entry name" value="Integrase_catalytic"/>
</dbReference>
<feature type="domain" description="Core-binding (CB)" evidence="8">
    <location>
        <begin position="44"/>
        <end position="126"/>
    </location>
</feature>
<keyword evidence="4" id="KW-0233">DNA recombination</keyword>
<sequence>MITLGGEKTRLVQGPNDDHHRHLAEEKYIELRKLRRTAPEAVGSRTADVIEAFLHHSRVHFAADTHRLNKYYCQLFAEACGEVLARELKPYHIDRWIDPKVEAEEWGETTVYNARKAAGRVFSWAAERKLLPENPIDGMKNPKPRPRQRAITDVEFWKMHENAGGPLKDLLLALYLTGARPKEVRELTWDQVQEDRWVLIEHKTGKKSGKPRVIYLTGPLKEITGRLRGNGHTHVFLNTEGLPWTMNALRLQVWRIKRKLELPKDVCAYLCRHGFGTRAILAGVDGQTLAELMGHTSQEMISKVYVHLADQHQHLKDAVNRINGVSVPLQAVEGSTRKRAKPVNPKKPGPKPEDVPQL</sequence>
<evidence type="ECO:0000313" key="9">
    <source>
        <dbReference type="EMBL" id="AWM40126.1"/>
    </source>
</evidence>
<dbReference type="InterPro" id="IPR044068">
    <property type="entry name" value="CB"/>
</dbReference>
<evidence type="ECO:0000313" key="10">
    <source>
        <dbReference type="Proteomes" id="UP000245802"/>
    </source>
</evidence>
<keyword evidence="2" id="KW-0229">DNA integration</keyword>
<evidence type="ECO:0000256" key="6">
    <source>
        <dbReference type="SAM" id="MobiDB-lite"/>
    </source>
</evidence>
<dbReference type="InterPro" id="IPR011010">
    <property type="entry name" value="DNA_brk_join_enz"/>
</dbReference>
<keyword evidence="10" id="KW-1185">Reference proteome</keyword>
<evidence type="ECO:0000256" key="2">
    <source>
        <dbReference type="ARBA" id="ARBA00022908"/>
    </source>
</evidence>
<proteinExistence type="inferred from homology"/>
<gene>
    <name evidence="9" type="ORF">C1280_26055</name>
</gene>
<evidence type="ECO:0000259" key="7">
    <source>
        <dbReference type="PROSITE" id="PS51898"/>
    </source>
</evidence>
<dbReference type="PANTHER" id="PTHR30629:SF2">
    <property type="entry name" value="PROPHAGE INTEGRASE INTS-RELATED"/>
    <property type="match status" value="1"/>
</dbReference>
<dbReference type="Pfam" id="PF00589">
    <property type="entry name" value="Phage_integrase"/>
    <property type="match status" value="1"/>
</dbReference>
<evidence type="ECO:0000256" key="4">
    <source>
        <dbReference type="ARBA" id="ARBA00023172"/>
    </source>
</evidence>
<name>A0A2Z3H937_9BACT</name>
<dbReference type="GO" id="GO:0003677">
    <property type="term" value="F:DNA binding"/>
    <property type="evidence" value="ECO:0007669"/>
    <property type="project" value="UniProtKB-UniRule"/>
</dbReference>
<evidence type="ECO:0000256" key="5">
    <source>
        <dbReference type="PROSITE-ProRule" id="PRU01248"/>
    </source>
</evidence>
<feature type="region of interest" description="Disordered" evidence="6">
    <location>
        <begin position="330"/>
        <end position="358"/>
    </location>
</feature>
<dbReference type="GO" id="GO:0015074">
    <property type="term" value="P:DNA integration"/>
    <property type="evidence" value="ECO:0007669"/>
    <property type="project" value="UniProtKB-KW"/>
</dbReference>
<evidence type="ECO:0000256" key="1">
    <source>
        <dbReference type="ARBA" id="ARBA00008857"/>
    </source>
</evidence>
<evidence type="ECO:0008006" key="11">
    <source>
        <dbReference type="Google" id="ProtNLM"/>
    </source>
</evidence>
<dbReference type="Gene3D" id="1.10.150.130">
    <property type="match status" value="1"/>
</dbReference>